<protein>
    <submittedName>
        <fullName evidence="2">Uncharacterized protein</fullName>
    </submittedName>
</protein>
<feature type="region of interest" description="Disordered" evidence="1">
    <location>
        <begin position="155"/>
        <end position="247"/>
    </location>
</feature>
<sequence length="247" mass="27596">MPWERCSRYEFMIALARARATWISTPLWTAGNSRPRDSQIVSLRRARMLVADALISSYNKRRGEGDRQTRRPSAPRSLWRAVPCEPSSRALALGQPRPEEIRHSASPTDLGSYEEMVLSTLASVERSAPSAIPGLVGAPALATMRPVSAYIRTIMDISRNPRRPPPRRATSEPPRHDTPSKTCWSRPEGTCRDAEGARYLASARRGRSQTGERTGRHLPPDRHRELTAQQTPAQDLEPPPNAGSRHR</sequence>
<accession>A0AA88IHV8</accession>
<feature type="region of interest" description="Disordered" evidence="1">
    <location>
        <begin position="89"/>
        <end position="108"/>
    </location>
</feature>
<evidence type="ECO:0000313" key="3">
    <source>
        <dbReference type="Proteomes" id="UP001187415"/>
    </source>
</evidence>
<comment type="caution">
    <text evidence="2">The sequence shown here is derived from an EMBL/GenBank/DDBJ whole genome shotgun (WGS) entry which is preliminary data.</text>
</comment>
<feature type="compositionally biased region" description="Basic and acidic residues" evidence="1">
    <location>
        <begin position="213"/>
        <end position="226"/>
    </location>
</feature>
<dbReference type="EMBL" id="JAUPFM010000093">
    <property type="protein sequence ID" value="KAK2813466.1"/>
    <property type="molecule type" value="Genomic_DNA"/>
</dbReference>
<gene>
    <name evidence="2" type="ORF">Q5P01_000835</name>
</gene>
<dbReference type="AlphaFoldDB" id="A0AA88IHV8"/>
<dbReference type="Proteomes" id="UP001187415">
    <property type="component" value="Unassembled WGS sequence"/>
</dbReference>
<evidence type="ECO:0000313" key="2">
    <source>
        <dbReference type="EMBL" id="KAK2813466.1"/>
    </source>
</evidence>
<keyword evidence="3" id="KW-1185">Reference proteome</keyword>
<feature type="compositionally biased region" description="Basic and acidic residues" evidence="1">
    <location>
        <begin position="169"/>
        <end position="179"/>
    </location>
</feature>
<proteinExistence type="predicted"/>
<organism evidence="2 3">
    <name type="scientific">Channa striata</name>
    <name type="common">Snakehead murrel</name>
    <name type="synonym">Ophicephalus striatus</name>
    <dbReference type="NCBI Taxonomy" id="64152"/>
    <lineage>
        <taxon>Eukaryota</taxon>
        <taxon>Metazoa</taxon>
        <taxon>Chordata</taxon>
        <taxon>Craniata</taxon>
        <taxon>Vertebrata</taxon>
        <taxon>Euteleostomi</taxon>
        <taxon>Actinopterygii</taxon>
        <taxon>Neopterygii</taxon>
        <taxon>Teleostei</taxon>
        <taxon>Neoteleostei</taxon>
        <taxon>Acanthomorphata</taxon>
        <taxon>Anabantaria</taxon>
        <taxon>Anabantiformes</taxon>
        <taxon>Channoidei</taxon>
        <taxon>Channidae</taxon>
        <taxon>Channa</taxon>
    </lineage>
</organism>
<name>A0AA88IHV8_CHASR</name>
<reference evidence="2" key="1">
    <citation type="submission" date="2023-07" db="EMBL/GenBank/DDBJ databases">
        <title>Chromosome-level Genome Assembly of Striped Snakehead (Channa striata).</title>
        <authorList>
            <person name="Liu H."/>
        </authorList>
    </citation>
    <scope>NUCLEOTIDE SEQUENCE</scope>
    <source>
        <strain evidence="2">Gz</strain>
        <tissue evidence="2">Muscle</tissue>
    </source>
</reference>
<evidence type="ECO:0000256" key="1">
    <source>
        <dbReference type="SAM" id="MobiDB-lite"/>
    </source>
</evidence>